<organism evidence="1 2">
    <name type="scientific">Roseateles depolymerans</name>
    <dbReference type="NCBI Taxonomy" id="76731"/>
    <lineage>
        <taxon>Bacteria</taxon>
        <taxon>Pseudomonadati</taxon>
        <taxon>Pseudomonadota</taxon>
        <taxon>Betaproteobacteria</taxon>
        <taxon>Burkholderiales</taxon>
        <taxon>Sphaerotilaceae</taxon>
        <taxon>Roseateles</taxon>
    </lineage>
</organism>
<evidence type="ECO:0000313" key="1">
    <source>
        <dbReference type="EMBL" id="PZP27372.1"/>
    </source>
</evidence>
<comment type="caution">
    <text evidence="1">The sequence shown here is derived from an EMBL/GenBank/DDBJ whole genome shotgun (WGS) entry which is preliminary data.</text>
</comment>
<name>A0A2W5F822_9BURK</name>
<protein>
    <submittedName>
        <fullName evidence="1">Uncharacterized protein</fullName>
    </submittedName>
</protein>
<accession>A0A2W5F822</accession>
<dbReference type="AlphaFoldDB" id="A0A2W5F822"/>
<reference evidence="1 2" key="1">
    <citation type="submission" date="2017-08" db="EMBL/GenBank/DDBJ databases">
        <title>Infants hospitalized years apart are colonized by the same room-sourced microbial strains.</title>
        <authorList>
            <person name="Brooks B."/>
            <person name="Olm M.R."/>
            <person name="Firek B.A."/>
            <person name="Baker R."/>
            <person name="Thomas B.C."/>
            <person name="Morowitz M.J."/>
            <person name="Banfield J.F."/>
        </authorList>
    </citation>
    <scope>NUCLEOTIDE SEQUENCE [LARGE SCALE GENOMIC DNA]</scope>
    <source>
        <strain evidence="1">S2_012_000_R2_81</strain>
    </source>
</reference>
<proteinExistence type="predicted"/>
<gene>
    <name evidence="1" type="ORF">DI603_22110</name>
</gene>
<sequence>MTYGVVCTFDLKNASSTDYANAYADLKALGLNRAQGNSSGGETVIPTTTVLGSYNGDSAASVRDHVRTRVQAAFKARGFRSEIFLVVGGQDWTWGAQTT</sequence>
<dbReference type="EMBL" id="QFOD01000031">
    <property type="protein sequence ID" value="PZP27372.1"/>
    <property type="molecule type" value="Genomic_DNA"/>
</dbReference>
<evidence type="ECO:0000313" key="2">
    <source>
        <dbReference type="Proteomes" id="UP000249633"/>
    </source>
</evidence>
<dbReference type="Proteomes" id="UP000249633">
    <property type="component" value="Unassembled WGS sequence"/>
</dbReference>